<evidence type="ECO:0000256" key="2">
    <source>
        <dbReference type="ARBA" id="ARBA00022692"/>
    </source>
</evidence>
<feature type="transmembrane region" description="Helical" evidence="5">
    <location>
        <begin position="220"/>
        <end position="240"/>
    </location>
</feature>
<evidence type="ECO:0000256" key="1">
    <source>
        <dbReference type="ARBA" id="ARBA00004141"/>
    </source>
</evidence>
<dbReference type="GO" id="GO:0016020">
    <property type="term" value="C:membrane"/>
    <property type="evidence" value="ECO:0007669"/>
    <property type="project" value="UniProtKB-SubCell"/>
</dbReference>
<dbReference type="SUPFAM" id="SSF52091">
    <property type="entry name" value="SpoIIaa-like"/>
    <property type="match status" value="1"/>
</dbReference>
<dbReference type="InterPro" id="IPR011547">
    <property type="entry name" value="SLC26A/SulP_dom"/>
</dbReference>
<keyword evidence="8" id="KW-1185">Reference proteome</keyword>
<dbReference type="CDD" id="cd07042">
    <property type="entry name" value="STAS_SulP_like_sulfate_transporter"/>
    <property type="match status" value="1"/>
</dbReference>
<keyword evidence="2 5" id="KW-0812">Transmembrane</keyword>
<dbReference type="PANTHER" id="PTHR43310:SF1">
    <property type="entry name" value="SULFATE TRANSPORTER YBAR-RELATED"/>
    <property type="match status" value="1"/>
</dbReference>
<gene>
    <name evidence="7" type="ORF">EG244_12485</name>
</gene>
<organism evidence="7 8">
    <name type="scientific">Falsigemmobacter faecalis</name>
    <dbReference type="NCBI Taxonomy" id="2488730"/>
    <lineage>
        <taxon>Bacteria</taxon>
        <taxon>Pseudomonadati</taxon>
        <taxon>Pseudomonadota</taxon>
        <taxon>Alphaproteobacteria</taxon>
        <taxon>Rhodobacterales</taxon>
        <taxon>Paracoccaceae</taxon>
        <taxon>Falsigemmobacter</taxon>
    </lineage>
</organism>
<dbReference type="InterPro" id="IPR002645">
    <property type="entry name" value="STAS_dom"/>
</dbReference>
<dbReference type="PROSITE" id="PS50801">
    <property type="entry name" value="STAS"/>
    <property type="match status" value="1"/>
</dbReference>
<dbReference type="Pfam" id="PF01740">
    <property type="entry name" value="STAS"/>
    <property type="match status" value="1"/>
</dbReference>
<feature type="domain" description="STAS" evidence="6">
    <location>
        <begin position="397"/>
        <end position="465"/>
    </location>
</feature>
<name>A0A3P3DIS4_9RHOB</name>
<dbReference type="Pfam" id="PF00916">
    <property type="entry name" value="Sulfate_transp"/>
    <property type="match status" value="2"/>
</dbReference>
<dbReference type="AlphaFoldDB" id="A0A3P3DIS4"/>
<feature type="transmembrane region" description="Helical" evidence="5">
    <location>
        <begin position="344"/>
        <end position="362"/>
    </location>
</feature>
<dbReference type="RefSeq" id="WP_124965326.1">
    <property type="nucleotide sequence ID" value="NZ_RRAZ01000017.1"/>
</dbReference>
<feature type="transmembrane region" description="Helical" evidence="5">
    <location>
        <begin position="316"/>
        <end position="337"/>
    </location>
</feature>
<reference evidence="7 8" key="1">
    <citation type="submission" date="2018-11" db="EMBL/GenBank/DDBJ databases">
        <title>Gemmobacter sp. nov., YIM 102744-1 draft genome.</title>
        <authorList>
            <person name="Li G."/>
            <person name="Jiang Y."/>
        </authorList>
    </citation>
    <scope>NUCLEOTIDE SEQUENCE [LARGE SCALE GENOMIC DNA]</scope>
    <source>
        <strain evidence="7 8">YIM 102744-1</strain>
    </source>
</reference>
<evidence type="ECO:0000256" key="5">
    <source>
        <dbReference type="SAM" id="Phobius"/>
    </source>
</evidence>
<evidence type="ECO:0000259" key="6">
    <source>
        <dbReference type="PROSITE" id="PS50801"/>
    </source>
</evidence>
<protein>
    <submittedName>
        <fullName evidence="7">SulP family inorganic anion transporter</fullName>
    </submittedName>
</protein>
<proteinExistence type="predicted"/>
<dbReference type="OrthoDB" id="9771198at2"/>
<keyword evidence="4 5" id="KW-0472">Membrane</keyword>
<evidence type="ECO:0000313" key="7">
    <source>
        <dbReference type="EMBL" id="RRH73492.1"/>
    </source>
</evidence>
<dbReference type="Proteomes" id="UP000282125">
    <property type="component" value="Unassembled WGS sequence"/>
</dbReference>
<feature type="transmembrane region" description="Helical" evidence="5">
    <location>
        <begin position="52"/>
        <end position="78"/>
    </location>
</feature>
<feature type="transmembrane region" description="Helical" evidence="5">
    <location>
        <begin position="368"/>
        <end position="386"/>
    </location>
</feature>
<evidence type="ECO:0000256" key="3">
    <source>
        <dbReference type="ARBA" id="ARBA00022989"/>
    </source>
</evidence>
<keyword evidence="3 5" id="KW-1133">Transmembrane helix</keyword>
<dbReference type="PANTHER" id="PTHR43310">
    <property type="entry name" value="SULFATE TRANSPORTER YBAR-RELATED"/>
    <property type="match status" value="1"/>
</dbReference>
<dbReference type="Gene3D" id="3.30.750.24">
    <property type="entry name" value="STAS domain"/>
    <property type="match status" value="1"/>
</dbReference>
<dbReference type="InterPro" id="IPR052706">
    <property type="entry name" value="Membrane-Transporter-like"/>
</dbReference>
<dbReference type="InterPro" id="IPR036513">
    <property type="entry name" value="STAS_dom_sf"/>
</dbReference>
<feature type="transmembrane region" description="Helical" evidence="5">
    <location>
        <begin position="260"/>
        <end position="280"/>
    </location>
</feature>
<feature type="transmembrane region" description="Helical" evidence="5">
    <location>
        <begin position="90"/>
        <end position="108"/>
    </location>
</feature>
<feature type="transmembrane region" description="Helical" evidence="5">
    <location>
        <begin position="169"/>
        <end position="190"/>
    </location>
</feature>
<dbReference type="EMBL" id="RRAZ01000017">
    <property type="protein sequence ID" value="RRH73492.1"/>
    <property type="molecule type" value="Genomic_DNA"/>
</dbReference>
<evidence type="ECO:0000313" key="8">
    <source>
        <dbReference type="Proteomes" id="UP000282125"/>
    </source>
</evidence>
<comment type="subcellular location">
    <subcellularLocation>
        <location evidence="1">Membrane</location>
        <topology evidence="1">Multi-pass membrane protein</topology>
    </subcellularLocation>
</comment>
<evidence type="ECO:0000256" key="4">
    <source>
        <dbReference type="ARBA" id="ARBA00023136"/>
    </source>
</evidence>
<comment type="caution">
    <text evidence="7">The sequence shown here is derived from an EMBL/GenBank/DDBJ whole genome shotgun (WGS) entry which is preliminary data.</text>
</comment>
<feature type="transmembrane region" description="Helical" evidence="5">
    <location>
        <begin position="20"/>
        <end position="40"/>
    </location>
</feature>
<sequence length="465" mass="48577">MPVLHAYLRQWQANPLREILAGAVATFALIPEVIAFSFTAGIDPATGLYASFIISLVIAVFGGRPAMISAAAGSVALVVAPLVKEHGLEYLFAAGLLAGVFQLAFGFGRLSSLMRFVSNPVRTGFVNALAVLIFAAQLPHILSAGLLGWALIAFGLAIILVMPRVTTTVPAPLICVVVLTILAEVAGLPVARVADLGALPSGLPVFALPQVSLSFDLLKIIFLPALAIAMVGLLESLMTARVVDDLTNTASNPDAEARGLGLANIAASLFGGIAGCGMIGQTVSNVKYGGRGRLSTLAAGGLLLLLMVAMRDVIAAVPVAALVAIMILVSVDTFDWGALRRLHLMPRLSAVVMLITVAVTLATHNLSLGVLCGVLASAVFFTATLARSAQLQREGDLYRLTGPLFFASAPDLFAQIRESDHQAPVTLDLSAARLWDVTAREALAALEDRFAREGVTLIIRGEPHA</sequence>
<accession>A0A3P3DIS4</accession>
<feature type="transmembrane region" description="Helical" evidence="5">
    <location>
        <begin position="144"/>
        <end position="162"/>
    </location>
</feature>